<accession>A0A4R6RG61</accession>
<dbReference type="AlphaFoldDB" id="A0A4R6RG61"/>
<sequence length="81" mass="8954">MTDDALRERIAALETEVRYMGEAGGRQAEELRELREAVGELRDLLTQARGARWAIVAVIGIGGALASYLPTVFKWVAMAHR</sequence>
<evidence type="ECO:0000256" key="1">
    <source>
        <dbReference type="SAM" id="Phobius"/>
    </source>
</evidence>
<proteinExistence type="predicted"/>
<name>A0A4R6RG61_9HYPH</name>
<keyword evidence="3" id="KW-1185">Reference proteome</keyword>
<keyword evidence="1" id="KW-0812">Transmembrane</keyword>
<gene>
    <name evidence="2" type="ORF">EDD54_2264</name>
</gene>
<reference evidence="2 3" key="1">
    <citation type="submission" date="2019-03" db="EMBL/GenBank/DDBJ databases">
        <title>Genomic Encyclopedia of Type Strains, Phase IV (KMG-IV): sequencing the most valuable type-strain genomes for metagenomic binning, comparative biology and taxonomic classification.</title>
        <authorList>
            <person name="Goeker M."/>
        </authorList>
    </citation>
    <scope>NUCLEOTIDE SEQUENCE [LARGE SCALE GENOMIC DNA]</scope>
    <source>
        <strain evidence="2 3">DSM 102969</strain>
    </source>
</reference>
<dbReference type="Proteomes" id="UP000294547">
    <property type="component" value="Unassembled WGS sequence"/>
</dbReference>
<comment type="caution">
    <text evidence="2">The sequence shown here is derived from an EMBL/GenBank/DDBJ whole genome shotgun (WGS) entry which is preliminary data.</text>
</comment>
<keyword evidence="1" id="KW-1133">Transmembrane helix</keyword>
<protein>
    <submittedName>
        <fullName evidence="2">Uncharacterized protein</fullName>
    </submittedName>
</protein>
<evidence type="ECO:0000313" key="3">
    <source>
        <dbReference type="Proteomes" id="UP000294547"/>
    </source>
</evidence>
<keyword evidence="1" id="KW-0472">Membrane</keyword>
<dbReference type="RefSeq" id="WP_126541258.1">
    <property type="nucleotide sequence ID" value="NZ_BSPM01000004.1"/>
</dbReference>
<feature type="transmembrane region" description="Helical" evidence="1">
    <location>
        <begin position="53"/>
        <end position="77"/>
    </location>
</feature>
<organism evidence="2 3">
    <name type="scientific">Oharaeibacter diazotrophicus</name>
    <dbReference type="NCBI Taxonomy" id="1920512"/>
    <lineage>
        <taxon>Bacteria</taxon>
        <taxon>Pseudomonadati</taxon>
        <taxon>Pseudomonadota</taxon>
        <taxon>Alphaproteobacteria</taxon>
        <taxon>Hyphomicrobiales</taxon>
        <taxon>Pleomorphomonadaceae</taxon>
        <taxon>Oharaeibacter</taxon>
    </lineage>
</organism>
<evidence type="ECO:0000313" key="2">
    <source>
        <dbReference type="EMBL" id="TDP85411.1"/>
    </source>
</evidence>
<dbReference type="EMBL" id="SNXY01000007">
    <property type="protein sequence ID" value="TDP85411.1"/>
    <property type="molecule type" value="Genomic_DNA"/>
</dbReference>